<dbReference type="EMBL" id="SDMP01000016">
    <property type="protein sequence ID" value="RYR03635.1"/>
    <property type="molecule type" value="Genomic_DNA"/>
</dbReference>
<gene>
    <name evidence="2" type="ORF">Ahy_B06g082717</name>
</gene>
<feature type="compositionally biased region" description="Polar residues" evidence="1">
    <location>
        <begin position="10"/>
        <end position="22"/>
    </location>
</feature>
<dbReference type="Proteomes" id="UP000289738">
    <property type="component" value="Chromosome B06"/>
</dbReference>
<protein>
    <submittedName>
        <fullName evidence="2">Uncharacterized protein</fullName>
    </submittedName>
</protein>
<evidence type="ECO:0000256" key="1">
    <source>
        <dbReference type="SAM" id="MobiDB-lite"/>
    </source>
</evidence>
<organism evidence="2 3">
    <name type="scientific">Arachis hypogaea</name>
    <name type="common">Peanut</name>
    <dbReference type="NCBI Taxonomy" id="3818"/>
    <lineage>
        <taxon>Eukaryota</taxon>
        <taxon>Viridiplantae</taxon>
        <taxon>Streptophyta</taxon>
        <taxon>Embryophyta</taxon>
        <taxon>Tracheophyta</taxon>
        <taxon>Spermatophyta</taxon>
        <taxon>Magnoliopsida</taxon>
        <taxon>eudicotyledons</taxon>
        <taxon>Gunneridae</taxon>
        <taxon>Pentapetalae</taxon>
        <taxon>rosids</taxon>
        <taxon>fabids</taxon>
        <taxon>Fabales</taxon>
        <taxon>Fabaceae</taxon>
        <taxon>Papilionoideae</taxon>
        <taxon>50 kb inversion clade</taxon>
        <taxon>dalbergioids sensu lato</taxon>
        <taxon>Dalbergieae</taxon>
        <taxon>Pterocarpus clade</taxon>
        <taxon>Arachis</taxon>
    </lineage>
</organism>
<feature type="region of interest" description="Disordered" evidence="1">
    <location>
        <begin position="1"/>
        <end position="48"/>
    </location>
</feature>
<proteinExistence type="predicted"/>
<dbReference type="STRING" id="3818.A0A444YP09"/>
<accession>A0A444YP09</accession>
<name>A0A444YP09_ARAHY</name>
<keyword evidence="3" id="KW-1185">Reference proteome</keyword>
<feature type="compositionally biased region" description="Basic and acidic residues" evidence="1">
    <location>
        <begin position="24"/>
        <end position="40"/>
    </location>
</feature>
<comment type="caution">
    <text evidence="2">The sequence shown here is derived from an EMBL/GenBank/DDBJ whole genome shotgun (WGS) entry which is preliminary data.</text>
</comment>
<evidence type="ECO:0000313" key="3">
    <source>
        <dbReference type="Proteomes" id="UP000289738"/>
    </source>
</evidence>
<sequence>MGSGFAPTAAATSPSFNVTNKSSHCREKRDREKKRGEERPAQPSPPQRRCSYCLLQSCGKSSSLPSNAAVVSHMRERERQIREELPVIAAVEARLVAVTTNKAAKSRCRTRVAVHRRASLTLSRRSVFHHHWSCPESSWKLPRYMIPLKATPHQVTYFAEKNLYPLIVSVPVPKPLNQVVSLVEQDSNHQSEKSVE</sequence>
<reference evidence="2 3" key="1">
    <citation type="submission" date="2019-01" db="EMBL/GenBank/DDBJ databases">
        <title>Sequencing of cultivated peanut Arachis hypogaea provides insights into genome evolution and oil improvement.</title>
        <authorList>
            <person name="Chen X."/>
        </authorList>
    </citation>
    <scope>NUCLEOTIDE SEQUENCE [LARGE SCALE GENOMIC DNA]</scope>
    <source>
        <strain evidence="3">cv. Fuhuasheng</strain>
        <tissue evidence="2">Leaves</tissue>
    </source>
</reference>
<evidence type="ECO:0000313" key="2">
    <source>
        <dbReference type="EMBL" id="RYR03635.1"/>
    </source>
</evidence>
<dbReference type="AlphaFoldDB" id="A0A444YP09"/>